<accession>A0A381SX08</accession>
<evidence type="ECO:0000313" key="1">
    <source>
        <dbReference type="EMBL" id="SVA08540.1"/>
    </source>
</evidence>
<reference evidence="1" key="1">
    <citation type="submission" date="2018-05" db="EMBL/GenBank/DDBJ databases">
        <authorList>
            <person name="Lanie J.A."/>
            <person name="Ng W.-L."/>
            <person name="Kazmierczak K.M."/>
            <person name="Andrzejewski T.M."/>
            <person name="Davidsen T.M."/>
            <person name="Wayne K.J."/>
            <person name="Tettelin H."/>
            <person name="Glass J.I."/>
            <person name="Rusch D."/>
            <person name="Podicherti R."/>
            <person name="Tsui H.-C.T."/>
            <person name="Winkler M.E."/>
        </authorList>
    </citation>
    <scope>NUCLEOTIDE SEQUENCE</scope>
</reference>
<gene>
    <name evidence="1" type="ORF">METZ01_LOCUS61394</name>
</gene>
<proteinExistence type="predicted"/>
<dbReference type="EMBL" id="UINC01003700">
    <property type="protein sequence ID" value="SVA08540.1"/>
    <property type="molecule type" value="Genomic_DNA"/>
</dbReference>
<protein>
    <submittedName>
        <fullName evidence="1">Uncharacterized protein</fullName>
    </submittedName>
</protein>
<dbReference type="AlphaFoldDB" id="A0A381SX08"/>
<sequence length="35" mass="3709">MIQEAFASENAYTDTSVLGLRSDVTGSGKAIYLLS</sequence>
<organism evidence="1">
    <name type="scientific">marine metagenome</name>
    <dbReference type="NCBI Taxonomy" id="408172"/>
    <lineage>
        <taxon>unclassified sequences</taxon>
        <taxon>metagenomes</taxon>
        <taxon>ecological metagenomes</taxon>
    </lineage>
</organism>
<name>A0A381SX08_9ZZZZ</name>